<evidence type="ECO:0000256" key="5">
    <source>
        <dbReference type="ARBA" id="ARBA00093797"/>
    </source>
</evidence>
<dbReference type="GO" id="GO:0044781">
    <property type="term" value="P:bacterial-type flagellum organization"/>
    <property type="evidence" value="ECO:0007669"/>
    <property type="project" value="UniProtKB-KW"/>
</dbReference>
<dbReference type="Proteomes" id="UP000185151">
    <property type="component" value="Unassembled WGS sequence"/>
</dbReference>
<accession>A0A1N6L7H7</accession>
<organism evidence="6 7">
    <name type="scientific">Paraburkholderia phenazinium</name>
    <dbReference type="NCBI Taxonomy" id="60549"/>
    <lineage>
        <taxon>Bacteria</taxon>
        <taxon>Pseudomonadati</taxon>
        <taxon>Pseudomonadota</taxon>
        <taxon>Betaproteobacteria</taxon>
        <taxon>Burkholderiales</taxon>
        <taxon>Burkholderiaceae</taxon>
        <taxon>Paraburkholderia</taxon>
    </lineage>
</organism>
<evidence type="ECO:0000313" key="6">
    <source>
        <dbReference type="EMBL" id="SIO64705.1"/>
    </source>
</evidence>
<keyword evidence="2" id="KW-0963">Cytoplasm</keyword>
<evidence type="ECO:0000256" key="3">
    <source>
        <dbReference type="ARBA" id="ARBA00022795"/>
    </source>
</evidence>
<evidence type="ECO:0000256" key="2">
    <source>
        <dbReference type="ARBA" id="ARBA00022490"/>
    </source>
</evidence>
<dbReference type="OrthoDB" id="9009188at2"/>
<name>A0A1N6L7H7_9BURK</name>
<dbReference type="EMBL" id="FSRU01000002">
    <property type="protein sequence ID" value="SIO64705.1"/>
    <property type="molecule type" value="Genomic_DNA"/>
</dbReference>
<gene>
    <name evidence="6" type="ORF">SAMN05444165_6466</name>
</gene>
<proteinExistence type="predicted"/>
<keyword evidence="4" id="KW-0143">Chaperone</keyword>
<keyword evidence="3" id="KW-1005">Bacterial flagellum biogenesis</keyword>
<dbReference type="RefSeq" id="WP_074301278.1">
    <property type="nucleotide sequence ID" value="NZ_FSRU01000002.1"/>
</dbReference>
<evidence type="ECO:0000256" key="1">
    <source>
        <dbReference type="ARBA" id="ARBA00004514"/>
    </source>
</evidence>
<comment type="subcellular location">
    <subcellularLocation>
        <location evidence="1">Cytoplasm</location>
        <location evidence="1">Cytosol</location>
    </subcellularLocation>
</comment>
<evidence type="ECO:0000313" key="7">
    <source>
        <dbReference type="Proteomes" id="UP000185151"/>
    </source>
</evidence>
<dbReference type="InterPro" id="IPR008622">
    <property type="entry name" value="FliT"/>
</dbReference>
<dbReference type="Pfam" id="PF05400">
    <property type="entry name" value="FliT"/>
    <property type="match status" value="1"/>
</dbReference>
<dbReference type="AlphaFoldDB" id="A0A1N6L7H7"/>
<reference evidence="6 7" key="1">
    <citation type="submission" date="2016-11" db="EMBL/GenBank/DDBJ databases">
        <authorList>
            <person name="Jaros S."/>
            <person name="Januszkiewicz K."/>
            <person name="Wedrychowicz H."/>
        </authorList>
    </citation>
    <scope>NUCLEOTIDE SEQUENCE [LARGE SCALE GENOMIC DNA]</scope>
    <source>
        <strain evidence="6 7">GAS95</strain>
    </source>
</reference>
<evidence type="ECO:0000256" key="4">
    <source>
        <dbReference type="ARBA" id="ARBA00023186"/>
    </source>
</evidence>
<keyword evidence="7" id="KW-1185">Reference proteome</keyword>
<protein>
    <recommendedName>
        <fullName evidence="5">Flagellar protein FliT</fullName>
    </recommendedName>
</protein>
<sequence length="106" mass="12171">MTQERGAINQTQLVEQVYELTKAIEQAARLADWQRAADIAEERSPLLMSITAKQEPAALELIRRIQTVDHTTLADARQSRDELETEYRAAMERTKAASQYHRVARF</sequence>